<protein>
    <submittedName>
        <fullName evidence="1">Uncharacterized protein</fullName>
    </submittedName>
</protein>
<gene>
    <name evidence="1" type="ORF">IWX90DRAFT_216111</name>
</gene>
<sequence length="361" mass="40314">MDQHIGHREPTLYPRDVNAQKARRERGKTAELVAACAPRQPRQASQRQTAALQTGDASASTGWRRWWWCARQATWAATYIAQSSLSPNLSTRGEVEANGQQADGHDWWAPDTQLQLHATPNLAPVTHPDGGARRLCSSARKLARVFAHSRGARRESKWAAALQQVLGLSMAPPLSLSPPPPGYYIYIRLCSVANGRPVWYLLYPHCCSIQHGSRNPPRTDFACLLLTIAQKHAILEAILNLNLDVKDESGHSFFDFFCSLLYQCTEASATTAASSAEELAIELWNRFPRRHKSSSPWTHPPLLNFTLLALYRRRAAWYGWYKPIEEAAMSKWLAHVGHSMPLCVGSCPICEAYSRIHGGVL</sequence>
<accession>A0ABR1XTD0</accession>
<organism evidence="1 2">
    <name type="scientific">Phyllosticta citrichinensis</name>
    <dbReference type="NCBI Taxonomy" id="1130410"/>
    <lineage>
        <taxon>Eukaryota</taxon>
        <taxon>Fungi</taxon>
        <taxon>Dikarya</taxon>
        <taxon>Ascomycota</taxon>
        <taxon>Pezizomycotina</taxon>
        <taxon>Dothideomycetes</taxon>
        <taxon>Dothideomycetes incertae sedis</taxon>
        <taxon>Botryosphaeriales</taxon>
        <taxon>Phyllostictaceae</taxon>
        <taxon>Phyllosticta</taxon>
    </lineage>
</organism>
<name>A0ABR1XTD0_9PEZI</name>
<comment type="caution">
    <text evidence="1">The sequence shown here is derived from an EMBL/GenBank/DDBJ whole genome shotgun (WGS) entry which is preliminary data.</text>
</comment>
<evidence type="ECO:0000313" key="2">
    <source>
        <dbReference type="Proteomes" id="UP001456524"/>
    </source>
</evidence>
<dbReference type="Proteomes" id="UP001456524">
    <property type="component" value="Unassembled WGS sequence"/>
</dbReference>
<keyword evidence="2" id="KW-1185">Reference proteome</keyword>
<dbReference type="EMBL" id="JBBWUH010000005">
    <property type="protein sequence ID" value="KAK8166531.1"/>
    <property type="molecule type" value="Genomic_DNA"/>
</dbReference>
<reference evidence="1 2" key="1">
    <citation type="journal article" date="2022" name="G3 (Bethesda)">
        <title>Enemy or ally: a genomic approach to elucidate the lifestyle of Phyllosticta citrichinaensis.</title>
        <authorList>
            <person name="Buijs V.A."/>
            <person name="Groenewald J.Z."/>
            <person name="Haridas S."/>
            <person name="LaButti K.M."/>
            <person name="Lipzen A."/>
            <person name="Martin F.M."/>
            <person name="Barry K."/>
            <person name="Grigoriev I.V."/>
            <person name="Crous P.W."/>
            <person name="Seidl M.F."/>
        </authorList>
    </citation>
    <scope>NUCLEOTIDE SEQUENCE [LARGE SCALE GENOMIC DNA]</scope>
    <source>
        <strain evidence="1 2">CBS 129764</strain>
    </source>
</reference>
<evidence type="ECO:0000313" key="1">
    <source>
        <dbReference type="EMBL" id="KAK8166531.1"/>
    </source>
</evidence>
<proteinExistence type="predicted"/>